<evidence type="ECO:0000313" key="2">
    <source>
        <dbReference type="EMBL" id="PKH25996.1"/>
    </source>
</evidence>
<proteinExistence type="predicted"/>
<feature type="transmembrane region" description="Helical" evidence="1">
    <location>
        <begin position="673"/>
        <end position="694"/>
    </location>
</feature>
<dbReference type="InterPro" id="IPR022385">
    <property type="entry name" value="Rhs_assc_core"/>
</dbReference>
<organism evidence="2 3">
    <name type="scientific">Pseudomonas fluorescens</name>
    <dbReference type="NCBI Taxonomy" id="294"/>
    <lineage>
        <taxon>Bacteria</taxon>
        <taxon>Pseudomonadati</taxon>
        <taxon>Pseudomonadota</taxon>
        <taxon>Gammaproteobacteria</taxon>
        <taxon>Pseudomonadales</taxon>
        <taxon>Pseudomonadaceae</taxon>
        <taxon>Pseudomonas</taxon>
    </lineage>
</organism>
<keyword evidence="1" id="KW-1133">Transmembrane helix</keyword>
<comment type="caution">
    <text evidence="2">The sequence shown here is derived from an EMBL/GenBank/DDBJ whole genome shotgun (WGS) entry which is preliminary data.</text>
</comment>
<dbReference type="PANTHER" id="PTHR32305:SF15">
    <property type="entry name" value="PROTEIN RHSA-RELATED"/>
    <property type="match status" value="1"/>
</dbReference>
<gene>
    <name evidence="2" type="ORF">CIB54_03540</name>
</gene>
<dbReference type="Gene3D" id="2.180.10.10">
    <property type="entry name" value="RHS repeat-associated core"/>
    <property type="match status" value="1"/>
</dbReference>
<keyword evidence="1" id="KW-0472">Membrane</keyword>
<evidence type="ECO:0000313" key="3">
    <source>
        <dbReference type="Proteomes" id="UP000233564"/>
    </source>
</evidence>
<dbReference type="NCBIfam" id="TIGR03696">
    <property type="entry name" value="Rhs_assc_core"/>
    <property type="match status" value="1"/>
</dbReference>
<dbReference type="InterPro" id="IPR050708">
    <property type="entry name" value="T6SS_VgrG/RHS"/>
</dbReference>
<keyword evidence="1" id="KW-0812">Transmembrane</keyword>
<protein>
    <submittedName>
        <fullName evidence="2">Uncharacterized protein</fullName>
    </submittedName>
</protein>
<evidence type="ECO:0000256" key="1">
    <source>
        <dbReference type="SAM" id="Phobius"/>
    </source>
</evidence>
<accession>A0A2N1EE28</accession>
<reference evidence="2 3" key="1">
    <citation type="submission" date="2017-08" db="EMBL/GenBank/DDBJ databases">
        <authorList>
            <person name="de Groot N.N."/>
        </authorList>
    </citation>
    <scope>NUCLEOTIDE SEQUENCE [LARGE SCALE GENOMIC DNA]</scope>
    <source>
        <strain evidence="2 3">PfR 37</strain>
    </source>
</reference>
<dbReference type="AlphaFoldDB" id="A0A2N1EE28"/>
<sequence length="968" mass="106760">MSASLHRNTPSLAAFDPRGLTVRSVAYRRDTPQAAPTARVRRQVYGASGLLLQQWDPRLYALKLSVPLTEANQESVYSLSGTLIRRNDVDAGMRLMLSAPSGQLLHAWDGRGAYQRHDYDAFQRPVAVFEQPADQAQPHCVERLVYALPTPEHRALNRSGRLVRHADPVGTQVYDEYGITGQVLQQTRGFREPAGEVDWPLAQADQNQQLERARYTTRWTFDALGGTLKQVDAKGNGRHFAYGLDGQAKHIYLALKSGVRKTVIERYDYNAAGQVEAALLGNGVSSLSAYRAEDGRMHRLMAYRKNEMAAPLQDLNYDYDPVGNISALRDRAQPTQWRHNTQVEACSRYVYDSLYQLTQASGRESAAAAIGPALPARISFGSTDTGLWRNYTQHYAYDEGGNLTRLRHVPSSGVGYTRSLQVATGSNRGLSSEHPVAELTQGFDANGNQQQLERGVPMTWNVRNQLARVTSILREGGASDEEAYMYAGDGQRALKLTHQQVAGSRQTARVYYLPGLELRQRPLRRLNVVRLEVACCTVEVLQWELGLDEGAADETLRFCLKDQQSSHGLELGEQAELLSQESYFPYGGTAWWASRNAVEGSYKTRRYSGKERDGGGLYYYGFRYYAPWLQRWISPDPAGDDGQLNPYLMAFNNPVTFVDSMGLQPASVENTRIQGGIVILLFLVLLGLGVGALLGNANLGAAVGALVGGALFGASRLSAYRQMQPEAVASAAQQVEQQFARDTTEMAINLAQQGSLSDEETERLVNFAYARRPAEGGIFLGVHERQGTLYGYAGPMDQRPAVERVLEGSGNPMPELRRMGYNEIVLRRPGLESVGARGQQAGPSAFEVEATTQVAGSSRARGARQAQSQVPLAPPAAARAAAPPMMIDTARLADTQLSGRERRSIALALGHLREGRFAAVHWHLHADQLWSADLHGYASARGRGVYRLMLSHQGGRRYRVEGVRNPHR</sequence>
<dbReference type="Proteomes" id="UP000233564">
    <property type="component" value="Unassembled WGS sequence"/>
</dbReference>
<dbReference type="PANTHER" id="PTHR32305">
    <property type="match status" value="1"/>
</dbReference>
<name>A0A2N1EE28_PSEFL</name>
<dbReference type="RefSeq" id="WP_101218605.1">
    <property type="nucleotide sequence ID" value="NZ_KZ477986.1"/>
</dbReference>
<dbReference type="EMBL" id="NVXX01000004">
    <property type="protein sequence ID" value="PKH25996.1"/>
    <property type="molecule type" value="Genomic_DNA"/>
</dbReference>
<feature type="transmembrane region" description="Helical" evidence="1">
    <location>
        <begin position="701"/>
        <end position="720"/>
    </location>
</feature>